<comment type="caution">
    <text evidence="2">The sequence shown here is derived from an EMBL/GenBank/DDBJ whole genome shotgun (WGS) entry which is preliminary data.</text>
</comment>
<gene>
    <name evidence="2" type="ORF">GCM10010466_37200</name>
</gene>
<evidence type="ECO:0000256" key="1">
    <source>
        <dbReference type="SAM" id="MobiDB-lite"/>
    </source>
</evidence>
<protein>
    <submittedName>
        <fullName evidence="2">Uncharacterized protein</fullName>
    </submittedName>
</protein>
<accession>A0ABP6NCN4</accession>
<proteinExistence type="predicted"/>
<dbReference type="Proteomes" id="UP001500320">
    <property type="component" value="Unassembled WGS sequence"/>
</dbReference>
<organism evidence="2 3">
    <name type="scientific">Planomonospora alba</name>
    <dbReference type="NCBI Taxonomy" id="161354"/>
    <lineage>
        <taxon>Bacteria</taxon>
        <taxon>Bacillati</taxon>
        <taxon>Actinomycetota</taxon>
        <taxon>Actinomycetes</taxon>
        <taxon>Streptosporangiales</taxon>
        <taxon>Streptosporangiaceae</taxon>
        <taxon>Planomonospora</taxon>
    </lineage>
</organism>
<evidence type="ECO:0000313" key="2">
    <source>
        <dbReference type="EMBL" id="GAA3142796.1"/>
    </source>
</evidence>
<sequence>MRAPPYGPRSGARVRGWRVPSESQAGPGTLAGMWFLDRTARQLRRHPALLTYRPPEPARLESLLRQYDPRLTRSGDWFVVRGTKVRWAELTEDLAARARVPADRRGAIIACGGGHRTAGTFLLNGLASRLGGALHPAADHDDSVSVEVNLGRRAVLDCEEVAGLVRPILGERAVAHDHDLGLCRIGGEEQRVEVHYSRPDPDWQGEDEEEHLIDLDLPRPAGPDDPDLERLYQAAVALAAALGGTITSRDMPVTRFEDIVPTRDRLPA</sequence>
<feature type="region of interest" description="Disordered" evidence="1">
    <location>
        <begin position="1"/>
        <end position="24"/>
    </location>
</feature>
<name>A0ABP6NCN4_9ACTN</name>
<dbReference type="EMBL" id="BAAAUT010000029">
    <property type="protein sequence ID" value="GAA3142796.1"/>
    <property type="molecule type" value="Genomic_DNA"/>
</dbReference>
<reference evidence="3" key="1">
    <citation type="journal article" date="2019" name="Int. J. Syst. Evol. Microbiol.">
        <title>The Global Catalogue of Microorganisms (GCM) 10K type strain sequencing project: providing services to taxonomists for standard genome sequencing and annotation.</title>
        <authorList>
            <consortium name="The Broad Institute Genomics Platform"/>
            <consortium name="The Broad Institute Genome Sequencing Center for Infectious Disease"/>
            <person name="Wu L."/>
            <person name="Ma J."/>
        </authorList>
    </citation>
    <scope>NUCLEOTIDE SEQUENCE [LARGE SCALE GENOMIC DNA]</scope>
    <source>
        <strain evidence="3">JCM 9373</strain>
    </source>
</reference>
<evidence type="ECO:0000313" key="3">
    <source>
        <dbReference type="Proteomes" id="UP001500320"/>
    </source>
</evidence>
<keyword evidence="3" id="KW-1185">Reference proteome</keyword>